<dbReference type="PANTHER" id="PTHR48044">
    <property type="entry name" value="GLYCOSYLTRANSFERASE"/>
    <property type="match status" value="1"/>
</dbReference>
<feature type="domain" description="CTCHY-type" evidence="13">
    <location>
        <begin position="78"/>
        <end position="150"/>
    </location>
</feature>
<dbReference type="Pfam" id="PF26168">
    <property type="entry name" value="Glyco_transf_N"/>
    <property type="match status" value="1"/>
</dbReference>
<keyword evidence="15" id="KW-1185">Reference proteome</keyword>
<dbReference type="FunFam" id="2.20.28.10:FF:000009">
    <property type="entry name" value="RING finger and CHY zinc finger domain-containing protein 1"/>
    <property type="match status" value="1"/>
</dbReference>
<evidence type="ECO:0000313" key="14">
    <source>
        <dbReference type="EMBL" id="KAK4405617.1"/>
    </source>
</evidence>
<dbReference type="CDD" id="cd03784">
    <property type="entry name" value="GT1_Gtf-like"/>
    <property type="match status" value="1"/>
</dbReference>
<keyword evidence="4" id="KW-0328">Glycosyltransferase</keyword>
<feature type="non-terminal residue" evidence="14">
    <location>
        <position position="733"/>
    </location>
</feature>
<dbReference type="Gene3D" id="2.20.28.10">
    <property type="match status" value="1"/>
</dbReference>
<dbReference type="Pfam" id="PF00201">
    <property type="entry name" value="UDPGT"/>
    <property type="match status" value="1"/>
</dbReference>
<dbReference type="InterPro" id="IPR058980">
    <property type="entry name" value="Glyco_transf_N"/>
</dbReference>
<evidence type="ECO:0000256" key="8">
    <source>
        <dbReference type="ARBA" id="ARBA00022786"/>
    </source>
</evidence>
<dbReference type="PROSITE" id="PS00375">
    <property type="entry name" value="UDPGT"/>
    <property type="match status" value="1"/>
</dbReference>
<dbReference type="PROSITE" id="PS51270">
    <property type="entry name" value="ZF_CTCHY"/>
    <property type="match status" value="1"/>
</dbReference>
<dbReference type="Pfam" id="PF14599">
    <property type="entry name" value="zinc_ribbon_6"/>
    <property type="match status" value="1"/>
</dbReference>
<reference evidence="14" key="2">
    <citation type="journal article" date="2024" name="Plant">
        <title>Genomic evolution and insights into agronomic trait innovations of Sesamum species.</title>
        <authorList>
            <person name="Miao H."/>
            <person name="Wang L."/>
            <person name="Qu L."/>
            <person name="Liu H."/>
            <person name="Sun Y."/>
            <person name="Le M."/>
            <person name="Wang Q."/>
            <person name="Wei S."/>
            <person name="Zheng Y."/>
            <person name="Lin W."/>
            <person name="Duan Y."/>
            <person name="Cao H."/>
            <person name="Xiong S."/>
            <person name="Wang X."/>
            <person name="Wei L."/>
            <person name="Li C."/>
            <person name="Ma Q."/>
            <person name="Ju M."/>
            <person name="Zhao R."/>
            <person name="Li G."/>
            <person name="Mu C."/>
            <person name="Tian Q."/>
            <person name="Mei H."/>
            <person name="Zhang T."/>
            <person name="Gao T."/>
            <person name="Zhang H."/>
        </authorList>
    </citation>
    <scope>NUCLEOTIDE SEQUENCE</scope>
    <source>
        <strain evidence="14">K16</strain>
    </source>
</reference>
<evidence type="ECO:0000256" key="1">
    <source>
        <dbReference type="ARBA" id="ARBA00004123"/>
    </source>
</evidence>
<keyword evidence="10" id="KW-0539">Nucleus</keyword>
<dbReference type="PANTHER" id="PTHR48044:SF82">
    <property type="entry name" value="GLYCOSYLTRANSFERASE"/>
    <property type="match status" value="1"/>
</dbReference>
<proteinExistence type="inferred from homology"/>
<keyword evidence="12" id="KW-0812">Transmembrane</keyword>
<comment type="similarity">
    <text evidence="3">Belongs to the UDP-glycosyltransferase family.</text>
</comment>
<evidence type="ECO:0000256" key="11">
    <source>
        <dbReference type="PROSITE-ProRule" id="PRU00965"/>
    </source>
</evidence>
<keyword evidence="5" id="KW-0808">Transferase</keyword>
<feature type="transmembrane region" description="Helical" evidence="12">
    <location>
        <begin position="60"/>
        <end position="78"/>
    </location>
</feature>
<sequence>MLMEDLSNDRLTFGKMGYGPPPSHCLMASLILFNASITEEDAGLGLHAVMKSMIVATVTMRLWSSVLFATLSSLYALLASYSRETFLYFVFFLFPIHLRVIDKGQFHCDDCGICRIGGRENFFHCKKCGSCYSVSLRDNHLCVENSMRHHCPICYEYLFDSLKDTTVMKCGHTMHCECYYELIKREKSIMDMSRTWKRIDEEIEATVMPDEYRYKKVWILCNDCNDTTEVYFHIIGQKCGHCESYNTRTIAPPVLPQDCSFYSSGKRFELSDTGLIHSTELGFTFMEKKETKFRVLMFPWLAHGHIFPFLELAKRLSRGNFSIYLCSTAVNLDSIRANTGKHVSDDPSIELVELHIPPSSELPPELRTTKNLPSNLLPALLQAFQTSSFSFSDIMNSVNPDLLIYDFFQPWAPKLASSKGIPSVFFSCAGVTPFAFYHHLYTEGASSTFPYQAIYLLDHESTNLRARIESNIKDAENEFAFGNFELSTDIILMKSSRGVEGKYIDYLSNRCEKQIVPTGPLIPDASHYDDEKLSEIMRWLSEKQEYSTIYISFGSEYFLSKDQIEVIAKGLALCNVNFLWVVRFPIGEKSTSIEEALPAGFLETVKDRGIIVPGWAPQTKILAHPSTGGFVSHCGWSSIMESMYFGVPVIAMPMKSDQPINARLVVETGAGIEVERDGNGHYLAEGLAKAINKVIVEKPFCEGLRDRAERLSKSMKESKEQDVNEVAEQLLKI</sequence>
<dbReference type="GO" id="GO:0016138">
    <property type="term" value="P:glycoside biosynthetic process"/>
    <property type="evidence" value="ECO:0007669"/>
    <property type="project" value="UniProtKB-ARBA"/>
</dbReference>
<dbReference type="SUPFAM" id="SSF161245">
    <property type="entry name" value="Zinc hairpin stack"/>
    <property type="match status" value="1"/>
</dbReference>
<reference evidence="14" key="1">
    <citation type="submission" date="2020-06" db="EMBL/GenBank/DDBJ databases">
        <authorList>
            <person name="Li T."/>
            <person name="Hu X."/>
            <person name="Zhang T."/>
            <person name="Song X."/>
            <person name="Zhang H."/>
            <person name="Dai N."/>
            <person name="Sheng W."/>
            <person name="Hou X."/>
            <person name="Wei L."/>
        </authorList>
    </citation>
    <scope>NUCLEOTIDE SEQUENCE</scope>
    <source>
        <strain evidence="14">K16</strain>
        <tissue evidence="14">Leaf</tissue>
    </source>
</reference>
<dbReference type="InterPro" id="IPR017921">
    <property type="entry name" value="Znf_CTCHY"/>
</dbReference>
<comment type="subcellular location">
    <subcellularLocation>
        <location evidence="1">Nucleus</location>
    </subcellularLocation>
</comment>
<evidence type="ECO:0000313" key="15">
    <source>
        <dbReference type="Proteomes" id="UP001289374"/>
    </source>
</evidence>
<organism evidence="14 15">
    <name type="scientific">Sesamum angolense</name>
    <dbReference type="NCBI Taxonomy" id="2727404"/>
    <lineage>
        <taxon>Eukaryota</taxon>
        <taxon>Viridiplantae</taxon>
        <taxon>Streptophyta</taxon>
        <taxon>Embryophyta</taxon>
        <taxon>Tracheophyta</taxon>
        <taxon>Spermatophyta</taxon>
        <taxon>Magnoliopsida</taxon>
        <taxon>eudicotyledons</taxon>
        <taxon>Gunneridae</taxon>
        <taxon>Pentapetalae</taxon>
        <taxon>asterids</taxon>
        <taxon>lamiids</taxon>
        <taxon>Lamiales</taxon>
        <taxon>Pedaliaceae</taxon>
        <taxon>Sesamum</taxon>
    </lineage>
</organism>
<dbReference type="SUPFAM" id="SSF53756">
    <property type="entry name" value="UDP-Glycosyltransferase/glycogen phosphorylase"/>
    <property type="match status" value="1"/>
</dbReference>
<dbReference type="FunFam" id="3.40.50.2000:FF:000060">
    <property type="entry name" value="Glycosyltransferase"/>
    <property type="match status" value="1"/>
</dbReference>
<name>A0AAE2C1I1_9LAMI</name>
<dbReference type="GO" id="GO:0008194">
    <property type="term" value="F:UDP-glycosyltransferase activity"/>
    <property type="evidence" value="ECO:0007669"/>
    <property type="project" value="InterPro"/>
</dbReference>
<dbReference type="SUPFAM" id="SSF57850">
    <property type="entry name" value="RING/U-box"/>
    <property type="match status" value="1"/>
</dbReference>
<protein>
    <submittedName>
        <fullName evidence="14">UDP-glucosyltransferase 29</fullName>
    </submittedName>
</protein>
<dbReference type="Gene3D" id="3.40.50.2000">
    <property type="entry name" value="Glycogen Phosphorylase B"/>
    <property type="match status" value="2"/>
</dbReference>
<dbReference type="AlphaFoldDB" id="A0AAE2C1I1"/>
<dbReference type="Gene3D" id="3.30.40.10">
    <property type="entry name" value="Zinc/RING finger domain, C3HC4 (zinc finger)"/>
    <property type="match status" value="1"/>
</dbReference>
<evidence type="ECO:0000256" key="12">
    <source>
        <dbReference type="SAM" id="Phobius"/>
    </source>
</evidence>
<keyword evidence="6" id="KW-0479">Metal-binding</keyword>
<dbReference type="InterPro" id="IPR002213">
    <property type="entry name" value="UDP_glucos_trans"/>
</dbReference>
<dbReference type="EMBL" id="JACGWL010000003">
    <property type="protein sequence ID" value="KAK4405617.1"/>
    <property type="molecule type" value="Genomic_DNA"/>
</dbReference>
<dbReference type="InterPro" id="IPR039512">
    <property type="entry name" value="RCHY1_zinc-ribbon"/>
</dbReference>
<evidence type="ECO:0000256" key="10">
    <source>
        <dbReference type="ARBA" id="ARBA00023242"/>
    </source>
</evidence>
<evidence type="ECO:0000256" key="2">
    <source>
        <dbReference type="ARBA" id="ARBA00004906"/>
    </source>
</evidence>
<gene>
    <name evidence="14" type="ORF">Sango_0568200</name>
</gene>
<evidence type="ECO:0000256" key="7">
    <source>
        <dbReference type="ARBA" id="ARBA00022771"/>
    </source>
</evidence>
<keyword evidence="12" id="KW-0472">Membrane</keyword>
<keyword evidence="7 11" id="KW-0863">Zinc-finger</keyword>
<dbReference type="GO" id="GO:0008270">
    <property type="term" value="F:zinc ion binding"/>
    <property type="evidence" value="ECO:0007669"/>
    <property type="project" value="UniProtKB-KW"/>
</dbReference>
<dbReference type="InterPro" id="IPR035595">
    <property type="entry name" value="UDP_glycos_trans_CS"/>
</dbReference>
<evidence type="ECO:0000256" key="9">
    <source>
        <dbReference type="ARBA" id="ARBA00022833"/>
    </source>
</evidence>
<dbReference type="Proteomes" id="UP001289374">
    <property type="component" value="Unassembled WGS sequence"/>
</dbReference>
<evidence type="ECO:0000256" key="5">
    <source>
        <dbReference type="ARBA" id="ARBA00022679"/>
    </source>
</evidence>
<dbReference type="InterPro" id="IPR037275">
    <property type="entry name" value="Znf_CTCHY_sf"/>
</dbReference>
<accession>A0AAE2C1I1</accession>
<dbReference type="GO" id="GO:0005634">
    <property type="term" value="C:nucleus"/>
    <property type="evidence" value="ECO:0007669"/>
    <property type="project" value="UniProtKB-SubCell"/>
</dbReference>
<keyword evidence="12" id="KW-1133">Transmembrane helix</keyword>
<comment type="caution">
    <text evidence="14">The sequence shown here is derived from an EMBL/GenBank/DDBJ whole genome shotgun (WGS) entry which is preliminary data.</text>
</comment>
<evidence type="ECO:0000256" key="4">
    <source>
        <dbReference type="ARBA" id="ARBA00022676"/>
    </source>
</evidence>
<evidence type="ECO:0000256" key="6">
    <source>
        <dbReference type="ARBA" id="ARBA00022723"/>
    </source>
</evidence>
<comment type="pathway">
    <text evidence="2">Protein modification; protein ubiquitination.</text>
</comment>
<evidence type="ECO:0000256" key="3">
    <source>
        <dbReference type="ARBA" id="ARBA00009995"/>
    </source>
</evidence>
<dbReference type="InterPro" id="IPR013083">
    <property type="entry name" value="Znf_RING/FYVE/PHD"/>
</dbReference>
<keyword evidence="9" id="KW-0862">Zinc</keyword>
<keyword evidence="8" id="KW-0833">Ubl conjugation pathway</keyword>
<evidence type="ECO:0000259" key="13">
    <source>
        <dbReference type="PROSITE" id="PS51270"/>
    </source>
</evidence>